<keyword evidence="9" id="KW-1185">Reference proteome</keyword>
<evidence type="ECO:0000256" key="5">
    <source>
        <dbReference type="ARBA" id="ARBA00023136"/>
    </source>
</evidence>
<comment type="subcellular location">
    <subcellularLocation>
        <location evidence="1 6">Cell membrane</location>
        <topology evidence="1 6">Multi-pass membrane protein</topology>
    </subcellularLocation>
</comment>
<dbReference type="PANTHER" id="PTHR12677:SF59">
    <property type="entry name" value="GOLGI APPARATUS MEMBRANE PROTEIN TVP38-RELATED"/>
    <property type="match status" value="1"/>
</dbReference>
<evidence type="ECO:0000259" key="7">
    <source>
        <dbReference type="Pfam" id="PF09335"/>
    </source>
</evidence>
<keyword evidence="4 6" id="KW-1133">Transmembrane helix</keyword>
<keyword evidence="2 6" id="KW-1003">Cell membrane</keyword>
<comment type="similarity">
    <text evidence="6">Belongs to the TVP38/TMEM64 family.</text>
</comment>
<keyword evidence="3 6" id="KW-0812">Transmembrane</keyword>
<dbReference type="EMBL" id="BTTX01000002">
    <property type="protein sequence ID" value="GMU05463.1"/>
    <property type="molecule type" value="Genomic_DNA"/>
</dbReference>
<feature type="domain" description="VTT" evidence="7">
    <location>
        <begin position="84"/>
        <end position="195"/>
    </location>
</feature>
<evidence type="ECO:0000313" key="8">
    <source>
        <dbReference type="EMBL" id="GMU05463.1"/>
    </source>
</evidence>
<feature type="transmembrane region" description="Helical" evidence="6">
    <location>
        <begin position="63"/>
        <end position="89"/>
    </location>
</feature>
<proteinExistence type="inferred from homology"/>
<keyword evidence="5 6" id="KW-0472">Membrane</keyword>
<protein>
    <recommendedName>
        <fullName evidence="6">TVP38/TMEM64 family membrane protein</fullName>
    </recommendedName>
</protein>
<dbReference type="Pfam" id="PF09335">
    <property type="entry name" value="VTT_dom"/>
    <property type="match status" value="1"/>
</dbReference>
<name>A0ABQ6QN57_9BACT</name>
<dbReference type="InterPro" id="IPR032816">
    <property type="entry name" value="VTT_dom"/>
</dbReference>
<evidence type="ECO:0000256" key="2">
    <source>
        <dbReference type="ARBA" id="ARBA00022475"/>
    </source>
</evidence>
<comment type="caution">
    <text evidence="8">The sequence shown here is derived from an EMBL/GenBank/DDBJ whole genome shotgun (WGS) entry which is preliminary data.</text>
</comment>
<gene>
    <name evidence="8" type="ORF">ASNO1_17160</name>
</gene>
<dbReference type="Proteomes" id="UP001342631">
    <property type="component" value="Unassembled WGS sequence"/>
</dbReference>
<sequence>MNASPQPQDSRRGLPAMWGRALLLGLLLAGLALLTSSEAFQSQLRRVLDAAAPVISAHPFWGAVLFVLLSALSAMLAFFSSALLLPVALQAWGKAVCALLLWVGWMLGGACAYGIARAWGRPVIRRLTSASLLARYEERVSRRTPFGVVLLFQLAVPSEIPGYVLGLARYGLRRYLAVLALAELPYAVGTVYLGASVLARRTPALLGLGAAGILAGLLAFHLLRKRLGARPPSG</sequence>
<feature type="transmembrane region" description="Helical" evidence="6">
    <location>
        <begin position="96"/>
        <end position="116"/>
    </location>
</feature>
<dbReference type="InterPro" id="IPR015414">
    <property type="entry name" value="TMEM64"/>
</dbReference>
<reference evidence="8 9" key="1">
    <citation type="journal article" date="2024" name="Arch. Microbiol.">
        <title>Corallococcus caeni sp. nov., a novel myxobacterium isolated from activated sludge.</title>
        <authorList>
            <person name="Tomita S."/>
            <person name="Nakai R."/>
            <person name="Kuroda K."/>
            <person name="Kurashita H."/>
            <person name="Hatamoto M."/>
            <person name="Yamaguchi T."/>
            <person name="Narihiro T."/>
        </authorList>
    </citation>
    <scope>NUCLEOTIDE SEQUENCE [LARGE SCALE GENOMIC DNA]</scope>
    <source>
        <strain evidence="8 9">NO1</strain>
    </source>
</reference>
<accession>A0ABQ6QN57</accession>
<dbReference type="RefSeq" id="WP_338264155.1">
    <property type="nucleotide sequence ID" value="NZ_BTTW01000003.1"/>
</dbReference>
<evidence type="ECO:0000256" key="4">
    <source>
        <dbReference type="ARBA" id="ARBA00022989"/>
    </source>
</evidence>
<organism evidence="8 9">
    <name type="scientific">Corallococcus caeni</name>
    <dbReference type="NCBI Taxonomy" id="3082388"/>
    <lineage>
        <taxon>Bacteria</taxon>
        <taxon>Pseudomonadati</taxon>
        <taxon>Myxococcota</taxon>
        <taxon>Myxococcia</taxon>
        <taxon>Myxococcales</taxon>
        <taxon>Cystobacterineae</taxon>
        <taxon>Myxococcaceae</taxon>
        <taxon>Corallococcus</taxon>
    </lineage>
</organism>
<dbReference type="PANTHER" id="PTHR12677">
    <property type="entry name" value="GOLGI APPARATUS MEMBRANE PROTEIN TVP38-RELATED"/>
    <property type="match status" value="1"/>
</dbReference>
<evidence type="ECO:0000313" key="9">
    <source>
        <dbReference type="Proteomes" id="UP001342631"/>
    </source>
</evidence>
<feature type="transmembrane region" description="Helical" evidence="6">
    <location>
        <begin position="175"/>
        <end position="198"/>
    </location>
</feature>
<evidence type="ECO:0000256" key="3">
    <source>
        <dbReference type="ARBA" id="ARBA00022692"/>
    </source>
</evidence>
<feature type="transmembrane region" description="Helical" evidence="6">
    <location>
        <begin position="204"/>
        <end position="223"/>
    </location>
</feature>
<evidence type="ECO:0000256" key="6">
    <source>
        <dbReference type="RuleBase" id="RU366058"/>
    </source>
</evidence>
<evidence type="ECO:0000256" key="1">
    <source>
        <dbReference type="ARBA" id="ARBA00004651"/>
    </source>
</evidence>
<feature type="transmembrane region" description="Helical" evidence="6">
    <location>
        <begin position="146"/>
        <end position="168"/>
    </location>
</feature>